<sequence>MVISSLILKGIVVIELYVKFVNVDGFGPSSTTVTVNMGTETKVGSPTTQLCGEFFGLLQSDYYDVPETFLGRHSSVSRIDLNFGGQSQLRTDNLLFSMGVSEGTSNTVLEGNNEGADGEGDVGEKEGAADANEGEVLEPEPIQTV</sequence>
<evidence type="ECO:0000256" key="1">
    <source>
        <dbReference type="SAM" id="MobiDB-lite"/>
    </source>
</evidence>
<proteinExistence type="predicted"/>
<gene>
    <name evidence="2" type="ORF">PVK06_002736</name>
</gene>
<keyword evidence="3" id="KW-1185">Reference proteome</keyword>
<name>A0ABR0R4C6_GOSAR</name>
<organism evidence="2 3">
    <name type="scientific">Gossypium arboreum</name>
    <name type="common">Tree cotton</name>
    <name type="synonym">Gossypium nanking</name>
    <dbReference type="NCBI Taxonomy" id="29729"/>
    <lineage>
        <taxon>Eukaryota</taxon>
        <taxon>Viridiplantae</taxon>
        <taxon>Streptophyta</taxon>
        <taxon>Embryophyta</taxon>
        <taxon>Tracheophyta</taxon>
        <taxon>Spermatophyta</taxon>
        <taxon>Magnoliopsida</taxon>
        <taxon>eudicotyledons</taxon>
        <taxon>Gunneridae</taxon>
        <taxon>Pentapetalae</taxon>
        <taxon>rosids</taxon>
        <taxon>malvids</taxon>
        <taxon>Malvales</taxon>
        <taxon>Malvaceae</taxon>
        <taxon>Malvoideae</taxon>
        <taxon>Gossypium</taxon>
    </lineage>
</organism>
<feature type="region of interest" description="Disordered" evidence="1">
    <location>
        <begin position="105"/>
        <end position="145"/>
    </location>
</feature>
<dbReference type="Proteomes" id="UP001358586">
    <property type="component" value="Chromosome 1"/>
</dbReference>
<evidence type="ECO:0000313" key="2">
    <source>
        <dbReference type="EMBL" id="KAK5846448.1"/>
    </source>
</evidence>
<comment type="caution">
    <text evidence="2">The sequence shown here is derived from an EMBL/GenBank/DDBJ whole genome shotgun (WGS) entry which is preliminary data.</text>
</comment>
<accession>A0ABR0R4C6</accession>
<dbReference type="EMBL" id="JARKNE010000001">
    <property type="protein sequence ID" value="KAK5846448.1"/>
    <property type="molecule type" value="Genomic_DNA"/>
</dbReference>
<evidence type="ECO:0000313" key="3">
    <source>
        <dbReference type="Proteomes" id="UP001358586"/>
    </source>
</evidence>
<reference evidence="2 3" key="1">
    <citation type="submission" date="2023-03" db="EMBL/GenBank/DDBJ databases">
        <title>WGS of Gossypium arboreum.</title>
        <authorList>
            <person name="Yu D."/>
        </authorList>
    </citation>
    <scope>NUCLEOTIDE SEQUENCE [LARGE SCALE GENOMIC DNA]</scope>
    <source>
        <tissue evidence="2">Leaf</tissue>
    </source>
</reference>
<protein>
    <submittedName>
        <fullName evidence="2">Uncharacterized protein</fullName>
    </submittedName>
</protein>